<dbReference type="EMBL" id="JANBVO010000033">
    <property type="protein sequence ID" value="KAJ9137696.1"/>
    <property type="molecule type" value="Genomic_DNA"/>
</dbReference>
<gene>
    <name evidence="2" type="ORF">NKR23_g8975</name>
</gene>
<evidence type="ECO:0000313" key="3">
    <source>
        <dbReference type="Proteomes" id="UP001174694"/>
    </source>
</evidence>
<protein>
    <submittedName>
        <fullName evidence="2">Uncharacterized protein</fullName>
    </submittedName>
</protein>
<keyword evidence="3" id="KW-1185">Reference proteome</keyword>
<dbReference type="AlphaFoldDB" id="A0AA38RP78"/>
<comment type="caution">
    <text evidence="2">The sequence shown here is derived from an EMBL/GenBank/DDBJ whole genome shotgun (WGS) entry which is preliminary data.</text>
</comment>
<sequence length="557" mass="62816">MEGVLSFAPDVGNEAAEPYRAVLKHGEDRNTRRSPANLNEAIPGHGLYQLEAQRRVYGSLVRCAEELPDPSGPAAATEKSPRRKDGDESLPLLTRSSRLDYYGHPEMIDLKYLDSLVKTSLAEAQDDLWQLRRDAGLWANRLGVTPATPPGRVSNLLRTVFGRIDIFHTLSRHLDTVQQHDLFRSQYYARLDSKLPEGGDALRLLTSLHGVFSSVLEEEFDLLHSFAWSPQECASDTLSRLFRMVKTNDPSIRVMGLPAVMRVIDRELQESGMQEQVPFVVMQALNDMSVVAVCLRETAKHYNLVSSFNDHAILANELEEEWEKQERPWSSVVEDTLGALGGDERHKLNVHIHDKKVDVQSRHRAFWNDVDTHMETSSPGKESSKAIVNLIRQTAPIDAVPSRLAAATSHNDWFTGNDHSPQLTLTQINRSRRRNPCLSYQSPAPGPAQIPLGKPLPVIRPVQDRDFWKALLAPENRSELRWSGFQRALKGIGYHIVRQGGSARRFEFEDGAGGENPGTIVFHEPHGGKVSHREAQDWWLKRLKTRMTLNIEDQDEV</sequence>
<accession>A0AA38RP78</accession>
<reference evidence="2" key="1">
    <citation type="submission" date="2022-07" db="EMBL/GenBank/DDBJ databases">
        <title>Fungi with potential for degradation of polypropylene.</title>
        <authorList>
            <person name="Gostincar C."/>
        </authorList>
    </citation>
    <scope>NUCLEOTIDE SEQUENCE</scope>
    <source>
        <strain evidence="2">EXF-13308</strain>
    </source>
</reference>
<dbReference type="Proteomes" id="UP001174694">
    <property type="component" value="Unassembled WGS sequence"/>
</dbReference>
<name>A0AA38RP78_9PEZI</name>
<organism evidence="2 3">
    <name type="scientific">Pleurostoma richardsiae</name>
    <dbReference type="NCBI Taxonomy" id="41990"/>
    <lineage>
        <taxon>Eukaryota</taxon>
        <taxon>Fungi</taxon>
        <taxon>Dikarya</taxon>
        <taxon>Ascomycota</taxon>
        <taxon>Pezizomycotina</taxon>
        <taxon>Sordariomycetes</taxon>
        <taxon>Sordariomycetidae</taxon>
        <taxon>Calosphaeriales</taxon>
        <taxon>Pleurostomataceae</taxon>
        <taxon>Pleurostoma</taxon>
    </lineage>
</organism>
<evidence type="ECO:0000256" key="1">
    <source>
        <dbReference type="SAM" id="MobiDB-lite"/>
    </source>
</evidence>
<proteinExistence type="predicted"/>
<feature type="region of interest" description="Disordered" evidence="1">
    <location>
        <begin position="67"/>
        <end position="90"/>
    </location>
</feature>
<evidence type="ECO:0000313" key="2">
    <source>
        <dbReference type="EMBL" id="KAJ9137696.1"/>
    </source>
</evidence>